<gene>
    <name evidence="3" type="ORF">FRACYDRAFT_235291</name>
</gene>
<feature type="region of interest" description="Disordered" evidence="1">
    <location>
        <begin position="247"/>
        <end position="274"/>
    </location>
</feature>
<dbReference type="AlphaFoldDB" id="A0A1E7FN75"/>
<feature type="region of interest" description="Disordered" evidence="1">
    <location>
        <begin position="297"/>
        <end position="393"/>
    </location>
</feature>
<keyword evidence="4" id="KW-1185">Reference proteome</keyword>
<dbReference type="KEGG" id="fcy:FRACYDRAFT_235291"/>
<evidence type="ECO:0000313" key="3">
    <source>
        <dbReference type="EMBL" id="OEU19243.1"/>
    </source>
</evidence>
<organism evidence="3 4">
    <name type="scientific">Fragilariopsis cylindrus CCMP1102</name>
    <dbReference type="NCBI Taxonomy" id="635003"/>
    <lineage>
        <taxon>Eukaryota</taxon>
        <taxon>Sar</taxon>
        <taxon>Stramenopiles</taxon>
        <taxon>Ochrophyta</taxon>
        <taxon>Bacillariophyta</taxon>
        <taxon>Bacillariophyceae</taxon>
        <taxon>Bacillariophycidae</taxon>
        <taxon>Bacillariales</taxon>
        <taxon>Bacillariaceae</taxon>
        <taxon>Fragilariopsis</taxon>
    </lineage>
</organism>
<evidence type="ECO:0000313" key="4">
    <source>
        <dbReference type="Proteomes" id="UP000095751"/>
    </source>
</evidence>
<dbReference type="Proteomes" id="UP000095751">
    <property type="component" value="Unassembled WGS sequence"/>
</dbReference>
<feature type="compositionally biased region" description="Polar residues" evidence="1">
    <location>
        <begin position="259"/>
        <end position="274"/>
    </location>
</feature>
<accession>A0A1E7FN75</accession>
<name>A0A1E7FN75_9STRA</name>
<dbReference type="EMBL" id="KV784355">
    <property type="protein sequence ID" value="OEU19243.1"/>
    <property type="molecule type" value="Genomic_DNA"/>
</dbReference>
<keyword evidence="2" id="KW-0472">Membrane</keyword>
<keyword evidence="2" id="KW-0812">Transmembrane</keyword>
<dbReference type="InParanoid" id="A0A1E7FN75"/>
<keyword evidence="2" id="KW-1133">Transmembrane helix</keyword>
<proteinExistence type="predicted"/>
<feature type="compositionally biased region" description="Polar residues" evidence="1">
    <location>
        <begin position="303"/>
        <end position="322"/>
    </location>
</feature>
<feature type="compositionally biased region" description="Basic and acidic residues" evidence="1">
    <location>
        <begin position="367"/>
        <end position="376"/>
    </location>
</feature>
<protein>
    <submittedName>
        <fullName evidence="3">Uncharacterized protein</fullName>
    </submittedName>
</protein>
<feature type="compositionally biased region" description="Polar residues" evidence="1">
    <location>
        <begin position="347"/>
        <end position="366"/>
    </location>
</feature>
<evidence type="ECO:0000256" key="2">
    <source>
        <dbReference type="SAM" id="Phobius"/>
    </source>
</evidence>
<feature type="transmembrane region" description="Helical" evidence="2">
    <location>
        <begin position="94"/>
        <end position="115"/>
    </location>
</feature>
<evidence type="ECO:0000256" key="1">
    <source>
        <dbReference type="SAM" id="MobiDB-lite"/>
    </source>
</evidence>
<sequence length="393" mass="43530">MCLIQFGLIILENSTSILPYNLSVFEDMWYESTLVDITYCVTDDDSTERALRDMPDRKFEERTVLLDEELGGYGDNDIRSNNDKSNDNAKRRKFVTIGVAVVVTMTLIILLSTLIPGRNNTNPMSGAIESEFQKATDTNANTSKSTATEIIDTTNFTTVVNETVTMPNETLTENIEDIDSIMFVIATASPTTESNISDYEKETFASDWWQEEEAEQEMSEEKENHDRDQVHNMSGAIIVDMDTIESGYKNTHVGDHPVPSTSSPTLDPTKNPTVVQQETGTIIVDIDTITSSYEAVTDEGGQTRDTSQPTSAKPSQSPTDKPTTPLKRNPTNNPTKKQKENEEEAESINSGLSTFERPSTSGSGSDTRNKPNKEKPISIAAGDCSLLRLRHDK</sequence>
<reference evidence="3 4" key="1">
    <citation type="submission" date="2016-09" db="EMBL/GenBank/DDBJ databases">
        <title>Extensive genetic diversity and differential bi-allelic expression allows diatom success in the polar Southern Ocean.</title>
        <authorList>
            <consortium name="DOE Joint Genome Institute"/>
            <person name="Mock T."/>
            <person name="Otillar R.P."/>
            <person name="Strauss J."/>
            <person name="Dupont C."/>
            <person name="Frickenhaus S."/>
            <person name="Maumus F."/>
            <person name="Mcmullan M."/>
            <person name="Sanges R."/>
            <person name="Schmutz J."/>
            <person name="Toseland A."/>
            <person name="Valas R."/>
            <person name="Veluchamy A."/>
            <person name="Ward B.J."/>
            <person name="Allen A."/>
            <person name="Barry K."/>
            <person name="Falciatore A."/>
            <person name="Ferrante M."/>
            <person name="Fortunato A.E."/>
            <person name="Gloeckner G."/>
            <person name="Gruber A."/>
            <person name="Hipkin R."/>
            <person name="Janech M."/>
            <person name="Kroth P."/>
            <person name="Leese F."/>
            <person name="Lindquist E."/>
            <person name="Lyon B.R."/>
            <person name="Martin J."/>
            <person name="Mayer C."/>
            <person name="Parker M."/>
            <person name="Quesneville H."/>
            <person name="Raymond J."/>
            <person name="Uhlig C."/>
            <person name="Valentin K.U."/>
            <person name="Worden A.Z."/>
            <person name="Armbrust E.V."/>
            <person name="Bowler C."/>
            <person name="Green B."/>
            <person name="Moulton V."/>
            <person name="Van Oosterhout C."/>
            <person name="Grigoriev I."/>
        </authorList>
    </citation>
    <scope>NUCLEOTIDE SEQUENCE [LARGE SCALE GENOMIC DNA]</scope>
    <source>
        <strain evidence="3 4">CCMP1102</strain>
    </source>
</reference>